<protein>
    <recommendedName>
        <fullName evidence="7">Na+/H+ antiporter MnhB subunit-related protein domain-containing protein</fullName>
    </recommendedName>
</protein>
<proteinExistence type="inferred from homology"/>
<evidence type="ECO:0000256" key="1">
    <source>
        <dbReference type="ARBA" id="ARBA00004651"/>
    </source>
</evidence>
<evidence type="ECO:0000256" key="3">
    <source>
        <dbReference type="ARBA" id="ARBA00022475"/>
    </source>
</evidence>
<dbReference type="RefSeq" id="WP_077862542.1">
    <property type="nucleotide sequence ID" value="NZ_CP040409.1"/>
</dbReference>
<dbReference type="InterPro" id="IPR007182">
    <property type="entry name" value="MnhB"/>
</dbReference>
<dbReference type="Proteomes" id="UP000190409">
    <property type="component" value="Unassembled WGS sequence"/>
</dbReference>
<name>A0A1S8KMV3_9LACT</name>
<evidence type="ECO:0000259" key="7">
    <source>
        <dbReference type="Pfam" id="PF04039"/>
    </source>
</evidence>
<dbReference type="PANTHER" id="PTHR33932:SF4">
    <property type="entry name" value="NA(+)_H(+) ANTIPORTER SUBUNIT B"/>
    <property type="match status" value="1"/>
</dbReference>
<dbReference type="PANTHER" id="PTHR33932">
    <property type="entry name" value="NA(+)/H(+) ANTIPORTER SUBUNIT B"/>
    <property type="match status" value="1"/>
</dbReference>
<comment type="caution">
    <text evidence="8">The sequence shown here is derived from an EMBL/GenBank/DDBJ whole genome shotgun (WGS) entry which is preliminary data.</text>
</comment>
<comment type="subcellular location">
    <subcellularLocation>
        <location evidence="1">Cell membrane</location>
        <topology evidence="1">Multi-pass membrane protein</topology>
    </subcellularLocation>
</comment>
<sequence length="233" mass="26509">MNRNRKKSVYIFQILLCVTAASLMLFMFTNFSETLGTPLKDFFTTDFYEETGARNAVAGIYLNYRMFDTFFEALMLMVSVMEVINVSWISSHSESFELKPPEMSYAGGSQIIAQMIGIVYPFVILIGFYMILNGHNSPGGGFQGGTILSTVLITRYLVHPTLDLDLEIIEVIEKIVFMLIIMIPILYLFIEIVPTTDLTNELYMIIMNTLIGLKVFCGLTVLFYRFVFYEGVS</sequence>
<accession>A0A1S8KMV3</accession>
<evidence type="ECO:0000256" key="6">
    <source>
        <dbReference type="ARBA" id="ARBA00023136"/>
    </source>
</evidence>
<organism evidence="8 9">
    <name type="scientific">Dolosigranulum pigrum</name>
    <dbReference type="NCBI Taxonomy" id="29394"/>
    <lineage>
        <taxon>Bacteria</taxon>
        <taxon>Bacillati</taxon>
        <taxon>Bacillota</taxon>
        <taxon>Bacilli</taxon>
        <taxon>Lactobacillales</taxon>
        <taxon>Carnobacteriaceae</taxon>
        <taxon>Dolosigranulum</taxon>
    </lineage>
</organism>
<evidence type="ECO:0000313" key="8">
    <source>
        <dbReference type="EMBL" id="OOL81040.1"/>
    </source>
</evidence>
<evidence type="ECO:0000256" key="4">
    <source>
        <dbReference type="ARBA" id="ARBA00022692"/>
    </source>
</evidence>
<keyword evidence="6" id="KW-0472">Membrane</keyword>
<keyword evidence="5" id="KW-1133">Transmembrane helix</keyword>
<dbReference type="EMBL" id="MUYF01000003">
    <property type="protein sequence ID" value="OOL81040.1"/>
    <property type="molecule type" value="Genomic_DNA"/>
</dbReference>
<gene>
    <name evidence="8" type="ORF">BWX42_04100</name>
</gene>
<keyword evidence="3" id="KW-1003">Cell membrane</keyword>
<dbReference type="GO" id="GO:0005886">
    <property type="term" value="C:plasma membrane"/>
    <property type="evidence" value="ECO:0007669"/>
    <property type="project" value="UniProtKB-SubCell"/>
</dbReference>
<reference evidence="8 9" key="1">
    <citation type="submission" date="2017-01" db="EMBL/GenBank/DDBJ databases">
        <title>Complete Genome Sequence of Dolosigranulum pigrum isolated from a Patient with interstitial lung disease.</title>
        <authorList>
            <person name="Mukhopadhyay R."/>
            <person name="Joaquin J."/>
            <person name="Hogue R."/>
            <person name="Fitzgerald S."/>
            <person name="Jospin G."/>
            <person name="Eisen J.A."/>
            <person name="Chaturvedi V."/>
        </authorList>
    </citation>
    <scope>NUCLEOTIDE SEQUENCE [LARGE SCALE GENOMIC DNA]</scope>
    <source>
        <strain evidence="8 9">15S00348</strain>
    </source>
</reference>
<dbReference type="InterPro" id="IPR050622">
    <property type="entry name" value="CPA3_antiporter_subunitB"/>
</dbReference>
<dbReference type="Pfam" id="PF04039">
    <property type="entry name" value="MnhB"/>
    <property type="match status" value="1"/>
</dbReference>
<dbReference type="OrthoDB" id="9798859at2"/>
<keyword evidence="4" id="KW-0812">Transmembrane</keyword>
<comment type="similarity">
    <text evidence="2">Belongs to the CPA3 antiporters (TC 2.A.63) subunit B family.</text>
</comment>
<evidence type="ECO:0000256" key="2">
    <source>
        <dbReference type="ARBA" id="ARBA00009425"/>
    </source>
</evidence>
<evidence type="ECO:0000313" key="9">
    <source>
        <dbReference type="Proteomes" id="UP000190409"/>
    </source>
</evidence>
<evidence type="ECO:0000256" key="5">
    <source>
        <dbReference type="ARBA" id="ARBA00022989"/>
    </source>
</evidence>
<feature type="domain" description="Na+/H+ antiporter MnhB subunit-related protein" evidence="7">
    <location>
        <begin position="112"/>
        <end position="220"/>
    </location>
</feature>
<dbReference type="AlphaFoldDB" id="A0A1S8KMV3"/>